<feature type="domain" description="Response regulatory" evidence="3">
    <location>
        <begin position="6"/>
        <end position="120"/>
    </location>
</feature>
<name>A0A858RGG5_9BACT</name>
<sequence length="128" mass="13797">MKRLPVIAVLDDEPQLHKALRRLLVGHGFAVVNFEHGRDALAALEAQPMDCLLLDLHMPEFTGFDVLEGITARRITTPVIVLTGHGEPNTAQRVIAMGAVAYLTKPVDEAALLSAISEATGTASWNAF</sequence>
<dbReference type="SUPFAM" id="SSF52172">
    <property type="entry name" value="CheY-like"/>
    <property type="match status" value="1"/>
</dbReference>
<dbReference type="InterPro" id="IPR001789">
    <property type="entry name" value="Sig_transdc_resp-reg_receiver"/>
</dbReference>
<dbReference type="Pfam" id="PF00072">
    <property type="entry name" value="Response_reg"/>
    <property type="match status" value="1"/>
</dbReference>
<dbReference type="EMBL" id="CP051774">
    <property type="protein sequence ID" value="QJE95681.1"/>
    <property type="molecule type" value="Genomic_DNA"/>
</dbReference>
<dbReference type="AlphaFoldDB" id="A0A858RGG5"/>
<proteinExistence type="predicted"/>
<dbReference type="RefSeq" id="WP_169453994.1">
    <property type="nucleotide sequence ID" value="NZ_CP051774.1"/>
</dbReference>
<dbReference type="PANTHER" id="PTHR44591">
    <property type="entry name" value="STRESS RESPONSE REGULATOR PROTEIN 1"/>
    <property type="match status" value="1"/>
</dbReference>
<evidence type="ECO:0000256" key="2">
    <source>
        <dbReference type="PROSITE-ProRule" id="PRU00169"/>
    </source>
</evidence>
<dbReference type="Proteomes" id="UP000501812">
    <property type="component" value="Chromosome"/>
</dbReference>
<keyword evidence="1 2" id="KW-0597">Phosphoprotein</keyword>
<reference evidence="4 5" key="1">
    <citation type="submission" date="2020-04" db="EMBL/GenBank/DDBJ databases">
        <title>Luteolibacter sp. G-1-1-1 isolated from soil.</title>
        <authorList>
            <person name="Dahal R.H."/>
        </authorList>
    </citation>
    <scope>NUCLEOTIDE SEQUENCE [LARGE SCALE GENOMIC DNA]</scope>
    <source>
        <strain evidence="4 5">G-1-1-1</strain>
    </source>
</reference>
<dbReference type="InterPro" id="IPR050595">
    <property type="entry name" value="Bact_response_regulator"/>
</dbReference>
<dbReference type="SMART" id="SM00448">
    <property type="entry name" value="REC"/>
    <property type="match status" value="1"/>
</dbReference>
<organism evidence="4 5">
    <name type="scientific">Luteolibacter luteus</name>
    <dbReference type="NCBI Taxonomy" id="2728835"/>
    <lineage>
        <taxon>Bacteria</taxon>
        <taxon>Pseudomonadati</taxon>
        <taxon>Verrucomicrobiota</taxon>
        <taxon>Verrucomicrobiia</taxon>
        <taxon>Verrucomicrobiales</taxon>
        <taxon>Verrucomicrobiaceae</taxon>
        <taxon>Luteolibacter</taxon>
    </lineage>
</organism>
<dbReference type="PROSITE" id="PS50110">
    <property type="entry name" value="RESPONSE_REGULATORY"/>
    <property type="match status" value="1"/>
</dbReference>
<accession>A0A858RGG5</accession>
<feature type="modified residue" description="4-aspartylphosphate" evidence="2">
    <location>
        <position position="55"/>
    </location>
</feature>
<evidence type="ECO:0000256" key="1">
    <source>
        <dbReference type="ARBA" id="ARBA00022553"/>
    </source>
</evidence>
<dbReference type="KEGG" id="luo:HHL09_07745"/>
<dbReference type="GO" id="GO:0000160">
    <property type="term" value="P:phosphorelay signal transduction system"/>
    <property type="evidence" value="ECO:0007669"/>
    <property type="project" value="InterPro"/>
</dbReference>
<evidence type="ECO:0000313" key="5">
    <source>
        <dbReference type="Proteomes" id="UP000501812"/>
    </source>
</evidence>
<keyword evidence="5" id="KW-1185">Reference proteome</keyword>
<dbReference type="PANTHER" id="PTHR44591:SF3">
    <property type="entry name" value="RESPONSE REGULATORY DOMAIN-CONTAINING PROTEIN"/>
    <property type="match status" value="1"/>
</dbReference>
<gene>
    <name evidence="4" type="ORF">HHL09_07745</name>
</gene>
<protein>
    <submittedName>
        <fullName evidence="4">Response regulator</fullName>
    </submittedName>
</protein>
<dbReference type="Gene3D" id="3.40.50.2300">
    <property type="match status" value="1"/>
</dbReference>
<dbReference type="InterPro" id="IPR011006">
    <property type="entry name" value="CheY-like_superfamily"/>
</dbReference>
<evidence type="ECO:0000313" key="4">
    <source>
        <dbReference type="EMBL" id="QJE95681.1"/>
    </source>
</evidence>
<evidence type="ECO:0000259" key="3">
    <source>
        <dbReference type="PROSITE" id="PS50110"/>
    </source>
</evidence>